<dbReference type="PROSITE" id="PS50011">
    <property type="entry name" value="PROTEIN_KINASE_DOM"/>
    <property type="match status" value="1"/>
</dbReference>
<name>A0A9N8YUQ0_9GLOM</name>
<comment type="catalytic activity">
    <reaction evidence="7">
        <text>L-threonyl-[protein] + ATP = O-phospho-L-threonyl-[protein] + ADP + H(+)</text>
        <dbReference type="Rhea" id="RHEA:46608"/>
        <dbReference type="Rhea" id="RHEA-COMP:11060"/>
        <dbReference type="Rhea" id="RHEA-COMP:11605"/>
        <dbReference type="ChEBI" id="CHEBI:15378"/>
        <dbReference type="ChEBI" id="CHEBI:30013"/>
        <dbReference type="ChEBI" id="CHEBI:30616"/>
        <dbReference type="ChEBI" id="CHEBI:61977"/>
        <dbReference type="ChEBI" id="CHEBI:456216"/>
        <dbReference type="EC" id="2.7.11.1"/>
    </reaction>
</comment>
<evidence type="ECO:0000256" key="9">
    <source>
        <dbReference type="PROSITE-ProRule" id="PRU00339"/>
    </source>
</evidence>
<dbReference type="OrthoDB" id="2017782at2759"/>
<dbReference type="InterPro" id="IPR000719">
    <property type="entry name" value="Prot_kinase_dom"/>
</dbReference>
<dbReference type="SUPFAM" id="SSF48452">
    <property type="entry name" value="TPR-like"/>
    <property type="match status" value="1"/>
</dbReference>
<evidence type="ECO:0000256" key="1">
    <source>
        <dbReference type="ARBA" id="ARBA00012513"/>
    </source>
</evidence>
<keyword evidence="12" id="KW-1185">Reference proteome</keyword>
<dbReference type="InterPro" id="IPR019734">
    <property type="entry name" value="TPR_rpt"/>
</dbReference>
<dbReference type="Proteomes" id="UP000789396">
    <property type="component" value="Unassembled WGS sequence"/>
</dbReference>
<dbReference type="InterPro" id="IPR051131">
    <property type="entry name" value="NEK_Ser/Thr_kinase_NIMA"/>
</dbReference>
<dbReference type="InterPro" id="IPR011990">
    <property type="entry name" value="TPR-like_helical_dom_sf"/>
</dbReference>
<gene>
    <name evidence="11" type="ORF">RFULGI_LOCUS506</name>
</gene>
<dbReference type="Pfam" id="PF00069">
    <property type="entry name" value="Pkinase"/>
    <property type="match status" value="1"/>
</dbReference>
<evidence type="ECO:0000256" key="8">
    <source>
        <dbReference type="ARBA" id="ARBA00048679"/>
    </source>
</evidence>
<dbReference type="GO" id="GO:0004674">
    <property type="term" value="F:protein serine/threonine kinase activity"/>
    <property type="evidence" value="ECO:0007669"/>
    <property type="project" value="UniProtKB-KW"/>
</dbReference>
<keyword evidence="6" id="KW-0067">ATP-binding</keyword>
<dbReference type="PROSITE" id="PS50005">
    <property type="entry name" value="TPR"/>
    <property type="match status" value="1"/>
</dbReference>
<evidence type="ECO:0000256" key="4">
    <source>
        <dbReference type="ARBA" id="ARBA00022741"/>
    </source>
</evidence>
<dbReference type="PANTHER" id="PTHR44899:SF3">
    <property type="entry name" value="SERINE_THREONINE-PROTEIN KINASE NEK1"/>
    <property type="match status" value="1"/>
</dbReference>
<dbReference type="PANTHER" id="PTHR44899">
    <property type="entry name" value="CAMK FAMILY PROTEIN KINASE"/>
    <property type="match status" value="1"/>
</dbReference>
<protein>
    <recommendedName>
        <fullName evidence="1">non-specific serine/threonine protein kinase</fullName>
        <ecNumber evidence="1">2.7.11.1</ecNumber>
    </recommendedName>
</protein>
<keyword evidence="2" id="KW-0723">Serine/threonine-protein kinase</keyword>
<dbReference type="InterPro" id="IPR011009">
    <property type="entry name" value="Kinase-like_dom_sf"/>
</dbReference>
<dbReference type="EC" id="2.7.11.1" evidence="1"/>
<evidence type="ECO:0000313" key="12">
    <source>
        <dbReference type="Proteomes" id="UP000789396"/>
    </source>
</evidence>
<organism evidence="11 12">
    <name type="scientific">Racocetra fulgida</name>
    <dbReference type="NCBI Taxonomy" id="60492"/>
    <lineage>
        <taxon>Eukaryota</taxon>
        <taxon>Fungi</taxon>
        <taxon>Fungi incertae sedis</taxon>
        <taxon>Mucoromycota</taxon>
        <taxon>Glomeromycotina</taxon>
        <taxon>Glomeromycetes</taxon>
        <taxon>Diversisporales</taxon>
        <taxon>Gigasporaceae</taxon>
        <taxon>Racocetra</taxon>
    </lineage>
</organism>
<keyword evidence="5" id="KW-0418">Kinase</keyword>
<evidence type="ECO:0000256" key="5">
    <source>
        <dbReference type="ARBA" id="ARBA00022777"/>
    </source>
</evidence>
<evidence type="ECO:0000313" key="11">
    <source>
        <dbReference type="EMBL" id="CAG8456994.1"/>
    </source>
</evidence>
<dbReference type="Gene3D" id="1.25.40.10">
    <property type="entry name" value="Tetratricopeptide repeat domain"/>
    <property type="match status" value="1"/>
</dbReference>
<proteinExistence type="predicted"/>
<comment type="catalytic activity">
    <reaction evidence="8">
        <text>L-seryl-[protein] + ATP = O-phospho-L-seryl-[protein] + ADP + H(+)</text>
        <dbReference type="Rhea" id="RHEA:17989"/>
        <dbReference type="Rhea" id="RHEA-COMP:9863"/>
        <dbReference type="Rhea" id="RHEA-COMP:11604"/>
        <dbReference type="ChEBI" id="CHEBI:15378"/>
        <dbReference type="ChEBI" id="CHEBI:29999"/>
        <dbReference type="ChEBI" id="CHEBI:30616"/>
        <dbReference type="ChEBI" id="CHEBI:83421"/>
        <dbReference type="ChEBI" id="CHEBI:456216"/>
        <dbReference type="EC" id="2.7.11.1"/>
    </reaction>
</comment>
<reference evidence="11" key="1">
    <citation type="submission" date="2021-06" db="EMBL/GenBank/DDBJ databases">
        <authorList>
            <person name="Kallberg Y."/>
            <person name="Tangrot J."/>
            <person name="Rosling A."/>
        </authorList>
    </citation>
    <scope>NUCLEOTIDE SEQUENCE</scope>
    <source>
        <strain evidence="11">IN212</strain>
    </source>
</reference>
<evidence type="ECO:0000256" key="7">
    <source>
        <dbReference type="ARBA" id="ARBA00047899"/>
    </source>
</evidence>
<evidence type="ECO:0000256" key="2">
    <source>
        <dbReference type="ARBA" id="ARBA00022527"/>
    </source>
</evidence>
<evidence type="ECO:0000256" key="6">
    <source>
        <dbReference type="ARBA" id="ARBA00022840"/>
    </source>
</evidence>
<keyword evidence="3" id="KW-0808">Transferase</keyword>
<feature type="domain" description="Protein kinase" evidence="10">
    <location>
        <begin position="1"/>
        <end position="291"/>
    </location>
</feature>
<dbReference type="AlphaFoldDB" id="A0A9N8YUQ0"/>
<keyword evidence="4" id="KW-0547">Nucleotide-binding</keyword>
<sequence length="291" mass="33267">MTCYKLLGEIDKASLDANILLKINPNCPVALHARGGINKLKGKYDDAYLDFKKSLDIMPDFGDAKLNCALVKRNIDGHIESMGNIPFISYNEIRDIRPLNGDGGFGEIFQATWVNYLGEEKKVALKYLRTSKGYSINIINEIHEHKLIHRDLHSKNILICKNGGQELTKIGDLGLTRLIDDVPISENKIYGVMPYLDPQLLAEKHEKKYTQKSDVFHNADKKIIESEHSNKNDDNTQILRDSWDFSNLSEILMPDTLPKHSYENDNYILRDSSHLFEILKLDTLLEHSNEK</sequence>
<dbReference type="EMBL" id="CAJVPZ010000199">
    <property type="protein sequence ID" value="CAG8456994.1"/>
    <property type="molecule type" value="Genomic_DNA"/>
</dbReference>
<dbReference type="Gene3D" id="1.10.510.10">
    <property type="entry name" value="Transferase(Phosphotransferase) domain 1"/>
    <property type="match status" value="1"/>
</dbReference>
<dbReference type="SUPFAM" id="SSF56112">
    <property type="entry name" value="Protein kinase-like (PK-like)"/>
    <property type="match status" value="1"/>
</dbReference>
<feature type="repeat" description="TPR" evidence="9">
    <location>
        <begin position="28"/>
        <end position="61"/>
    </location>
</feature>
<dbReference type="GO" id="GO:0005524">
    <property type="term" value="F:ATP binding"/>
    <property type="evidence" value="ECO:0007669"/>
    <property type="project" value="UniProtKB-KW"/>
</dbReference>
<evidence type="ECO:0000259" key="10">
    <source>
        <dbReference type="PROSITE" id="PS50011"/>
    </source>
</evidence>
<evidence type="ECO:0000256" key="3">
    <source>
        <dbReference type="ARBA" id="ARBA00022679"/>
    </source>
</evidence>
<accession>A0A9N8YUQ0</accession>
<keyword evidence="9" id="KW-0802">TPR repeat</keyword>
<comment type="caution">
    <text evidence="11">The sequence shown here is derived from an EMBL/GenBank/DDBJ whole genome shotgun (WGS) entry which is preliminary data.</text>
</comment>